<protein>
    <recommendedName>
        <fullName evidence="1">Pus10 N-terminal eukaryotes domain-containing protein</fullName>
    </recommendedName>
</protein>
<proteinExistence type="predicted"/>
<dbReference type="OrthoDB" id="271937at2759"/>
<dbReference type="InterPro" id="IPR039894">
    <property type="entry name" value="Pus10-like"/>
</dbReference>
<dbReference type="EMBL" id="JXTB01000129">
    <property type="protein sequence ID" value="PON60604.1"/>
    <property type="molecule type" value="Genomic_DNA"/>
</dbReference>
<accession>A0A2P5CHU5</accession>
<dbReference type="AlphaFoldDB" id="A0A2P5CHU5"/>
<evidence type="ECO:0000313" key="2">
    <source>
        <dbReference type="EMBL" id="PON60604.1"/>
    </source>
</evidence>
<reference evidence="3" key="1">
    <citation type="submission" date="2016-06" db="EMBL/GenBank/DDBJ databases">
        <title>Parallel loss of symbiosis genes in relatives of nitrogen-fixing non-legume Parasponia.</title>
        <authorList>
            <person name="Van Velzen R."/>
            <person name="Holmer R."/>
            <person name="Bu F."/>
            <person name="Rutten L."/>
            <person name="Van Zeijl A."/>
            <person name="Liu W."/>
            <person name="Santuari L."/>
            <person name="Cao Q."/>
            <person name="Sharma T."/>
            <person name="Shen D."/>
            <person name="Roswanjaya Y."/>
            <person name="Wardhani T."/>
            <person name="Kalhor M.S."/>
            <person name="Jansen J."/>
            <person name="Van den Hoogen J."/>
            <person name="Gungor B."/>
            <person name="Hartog M."/>
            <person name="Hontelez J."/>
            <person name="Verver J."/>
            <person name="Yang W.-C."/>
            <person name="Schijlen E."/>
            <person name="Repin R."/>
            <person name="Schilthuizen M."/>
            <person name="Schranz E."/>
            <person name="Heidstra R."/>
            <person name="Miyata K."/>
            <person name="Fedorova E."/>
            <person name="Kohlen W."/>
            <person name="Bisseling T."/>
            <person name="Smit S."/>
            <person name="Geurts R."/>
        </authorList>
    </citation>
    <scope>NUCLEOTIDE SEQUENCE [LARGE SCALE GENOMIC DNA]</scope>
    <source>
        <strain evidence="3">cv. WU1-14</strain>
    </source>
</reference>
<dbReference type="InterPro" id="IPR048742">
    <property type="entry name" value="Pus10_N_euk"/>
</dbReference>
<gene>
    <name evidence="2" type="ORF">PanWU01x14_152160</name>
</gene>
<sequence length="203" mass="23069">MAEGDNGDIREILREFPSDAVKDLFSIGNLYDPAYGLMFPLRFWTGIPFSLFLLRIECLFYGDLTDSENPVIQSGIEDNKDSSNPLAFKGPEVKRLLCSLCLGILQFAYHNDNEFVVRKDSATDFSVSIVERVKQDGHQIDGFSLEVSIPPIIQENEHSIWFYMKKKYGSEPWFQRKSLSECVSVKDALKTSITKPLETLLVS</sequence>
<dbReference type="Pfam" id="PF21237">
    <property type="entry name" value="Pus10_N_euk"/>
    <property type="match status" value="1"/>
</dbReference>
<evidence type="ECO:0000313" key="3">
    <source>
        <dbReference type="Proteomes" id="UP000237105"/>
    </source>
</evidence>
<dbReference type="STRING" id="3476.A0A2P5CHU5"/>
<dbReference type="GO" id="GO:0031119">
    <property type="term" value="P:tRNA pseudouridine synthesis"/>
    <property type="evidence" value="ECO:0007669"/>
    <property type="project" value="TreeGrafter"/>
</dbReference>
<dbReference type="PANTHER" id="PTHR21568">
    <property type="entry name" value="TRNA PSEUDOURIDINE SYNTHASE PUS10"/>
    <property type="match status" value="1"/>
</dbReference>
<feature type="domain" description="Pus10 N-terminal eukaryotes" evidence="1">
    <location>
        <begin position="98"/>
        <end position="193"/>
    </location>
</feature>
<dbReference type="GO" id="GO:0009982">
    <property type="term" value="F:pseudouridine synthase activity"/>
    <property type="evidence" value="ECO:0007669"/>
    <property type="project" value="TreeGrafter"/>
</dbReference>
<evidence type="ECO:0000259" key="1">
    <source>
        <dbReference type="Pfam" id="PF21237"/>
    </source>
</evidence>
<dbReference type="PANTHER" id="PTHR21568:SF0">
    <property type="entry name" value="TRNA PSEUDOURIDINE SYNTHASE PUS10"/>
    <property type="match status" value="1"/>
</dbReference>
<dbReference type="Proteomes" id="UP000237105">
    <property type="component" value="Unassembled WGS sequence"/>
</dbReference>
<keyword evidence="3" id="KW-1185">Reference proteome</keyword>
<name>A0A2P5CHU5_PARAD</name>
<organism evidence="2 3">
    <name type="scientific">Parasponia andersonii</name>
    <name type="common">Sponia andersonii</name>
    <dbReference type="NCBI Taxonomy" id="3476"/>
    <lineage>
        <taxon>Eukaryota</taxon>
        <taxon>Viridiplantae</taxon>
        <taxon>Streptophyta</taxon>
        <taxon>Embryophyta</taxon>
        <taxon>Tracheophyta</taxon>
        <taxon>Spermatophyta</taxon>
        <taxon>Magnoliopsida</taxon>
        <taxon>eudicotyledons</taxon>
        <taxon>Gunneridae</taxon>
        <taxon>Pentapetalae</taxon>
        <taxon>rosids</taxon>
        <taxon>fabids</taxon>
        <taxon>Rosales</taxon>
        <taxon>Cannabaceae</taxon>
        <taxon>Parasponia</taxon>
    </lineage>
</organism>
<comment type="caution">
    <text evidence="2">The sequence shown here is derived from an EMBL/GenBank/DDBJ whole genome shotgun (WGS) entry which is preliminary data.</text>
</comment>